<dbReference type="STRING" id="946122.A0A0C2T0F0"/>
<evidence type="ECO:0000313" key="2">
    <source>
        <dbReference type="Proteomes" id="UP000054549"/>
    </source>
</evidence>
<protein>
    <submittedName>
        <fullName evidence="1">Uncharacterized protein</fullName>
    </submittedName>
</protein>
<organism evidence="1 2">
    <name type="scientific">Amanita muscaria (strain Koide BX008)</name>
    <dbReference type="NCBI Taxonomy" id="946122"/>
    <lineage>
        <taxon>Eukaryota</taxon>
        <taxon>Fungi</taxon>
        <taxon>Dikarya</taxon>
        <taxon>Basidiomycota</taxon>
        <taxon>Agaricomycotina</taxon>
        <taxon>Agaricomycetes</taxon>
        <taxon>Agaricomycetidae</taxon>
        <taxon>Agaricales</taxon>
        <taxon>Pluteineae</taxon>
        <taxon>Amanitaceae</taxon>
        <taxon>Amanita</taxon>
    </lineage>
</organism>
<dbReference type="HOGENOM" id="CLU_1318179_0_0_1"/>
<keyword evidence="2" id="KW-1185">Reference proteome</keyword>
<gene>
    <name evidence="1" type="ORF">M378DRAFT_84447</name>
</gene>
<proteinExistence type="predicted"/>
<feature type="non-terminal residue" evidence="1">
    <location>
        <position position="1"/>
    </location>
</feature>
<accession>A0A0C2T0F0</accession>
<name>A0A0C2T0F0_AMAMK</name>
<dbReference type="Proteomes" id="UP000054549">
    <property type="component" value="Unassembled WGS sequence"/>
</dbReference>
<reference evidence="1 2" key="1">
    <citation type="submission" date="2014-04" db="EMBL/GenBank/DDBJ databases">
        <title>Evolutionary Origins and Diversification of the Mycorrhizal Mutualists.</title>
        <authorList>
            <consortium name="DOE Joint Genome Institute"/>
            <consortium name="Mycorrhizal Genomics Consortium"/>
            <person name="Kohler A."/>
            <person name="Kuo A."/>
            <person name="Nagy L.G."/>
            <person name="Floudas D."/>
            <person name="Copeland A."/>
            <person name="Barry K.W."/>
            <person name="Cichocki N."/>
            <person name="Veneault-Fourrey C."/>
            <person name="LaButti K."/>
            <person name="Lindquist E.A."/>
            <person name="Lipzen A."/>
            <person name="Lundell T."/>
            <person name="Morin E."/>
            <person name="Murat C."/>
            <person name="Riley R."/>
            <person name="Ohm R."/>
            <person name="Sun H."/>
            <person name="Tunlid A."/>
            <person name="Henrissat B."/>
            <person name="Grigoriev I.V."/>
            <person name="Hibbett D.S."/>
            <person name="Martin F."/>
        </authorList>
    </citation>
    <scope>NUCLEOTIDE SEQUENCE [LARGE SCALE GENOMIC DNA]</scope>
    <source>
        <strain evidence="1 2">Koide BX008</strain>
    </source>
</reference>
<dbReference type="InParanoid" id="A0A0C2T0F0"/>
<evidence type="ECO:0000313" key="1">
    <source>
        <dbReference type="EMBL" id="KIL59914.1"/>
    </source>
</evidence>
<dbReference type="OrthoDB" id="2669721at2759"/>
<sequence length="211" mass="24775">IRLLHQRRITGQQIKRAHELLLDWEYEFEVKYYARLEERLHLIRPCVHAVIHLARETVRCGPLNLLAQWSLETTIGNLGGEIHQHSNPYGNLAERALLRAQINALQSLYPQFKTEKGNPRGSFELRAGYVLLRARDKKPYEISDVYELATLHNFLTEHGKPVYSSLIRWARLRLPNGDTVRCAWKELENRNTRNSRNVQVRILISMTRYLI</sequence>
<dbReference type="AlphaFoldDB" id="A0A0C2T0F0"/>
<dbReference type="EMBL" id="KN818307">
    <property type="protein sequence ID" value="KIL59914.1"/>
    <property type="molecule type" value="Genomic_DNA"/>
</dbReference>